<dbReference type="EMBL" id="CP093547">
    <property type="protein sequence ID" value="UNP31430.1"/>
    <property type="molecule type" value="Genomic_DNA"/>
</dbReference>
<keyword evidence="3" id="KW-1185">Reference proteome</keyword>
<dbReference type="RefSeq" id="WP_057942570.1">
    <property type="nucleotide sequence ID" value="NZ_CP011131.1"/>
</dbReference>
<dbReference type="CDD" id="cd07262">
    <property type="entry name" value="VOC_like"/>
    <property type="match status" value="1"/>
</dbReference>
<dbReference type="PANTHER" id="PTHR35006">
    <property type="entry name" value="GLYOXALASE FAMILY PROTEIN (AFU_ORTHOLOGUE AFUA_5G14830)"/>
    <property type="match status" value="1"/>
</dbReference>
<dbReference type="PROSITE" id="PS51819">
    <property type="entry name" value="VOC"/>
    <property type="match status" value="1"/>
</dbReference>
<organism evidence="2 3">
    <name type="scientific">Lysobacter gummosus</name>
    <dbReference type="NCBI Taxonomy" id="262324"/>
    <lineage>
        <taxon>Bacteria</taxon>
        <taxon>Pseudomonadati</taxon>
        <taxon>Pseudomonadota</taxon>
        <taxon>Gammaproteobacteria</taxon>
        <taxon>Lysobacterales</taxon>
        <taxon>Lysobacteraceae</taxon>
        <taxon>Lysobacter</taxon>
    </lineage>
</organism>
<dbReference type="SUPFAM" id="SSF54593">
    <property type="entry name" value="Glyoxalase/Bleomycin resistance protein/Dihydroxybiphenyl dioxygenase"/>
    <property type="match status" value="1"/>
</dbReference>
<accession>A0ABY3XIH0</accession>
<dbReference type="Proteomes" id="UP000829194">
    <property type="component" value="Chromosome"/>
</dbReference>
<dbReference type="InterPro" id="IPR037523">
    <property type="entry name" value="VOC_core"/>
</dbReference>
<dbReference type="Gene3D" id="3.10.180.10">
    <property type="entry name" value="2,3-Dihydroxybiphenyl 1,2-Dioxygenase, domain 1"/>
    <property type="match status" value="1"/>
</dbReference>
<sequence length="129" mass="13928">MLDHLGFAVSDLRRSHDFYLRALAPLGYGLVMSLSKEQTGGYEGHAFGPQHEPAFWIGTGERTSTGLHVALKAKSREQVDAFHAAALAAGGRDNGAPGIRPHYSPDYYGAFVFDPDGNNIEAVCRIPAQ</sequence>
<reference evidence="2 3" key="1">
    <citation type="submission" date="2022-03" db="EMBL/GenBank/DDBJ databases">
        <title>Complete genome sequence of Lysobacter capsici VKM B-2533 and Lysobacter gummosus 10.1.1, promising sources of lytic agents.</title>
        <authorList>
            <person name="Tarlachkov S.V."/>
            <person name="Kudryakova I.V."/>
            <person name="Afoshin A.S."/>
            <person name="Leontyevskaya E.A."/>
            <person name="Leontyevskaya N.V."/>
        </authorList>
    </citation>
    <scope>NUCLEOTIDE SEQUENCE [LARGE SCALE GENOMIC DNA]</scope>
    <source>
        <strain evidence="2 3">10.1.1</strain>
    </source>
</reference>
<gene>
    <name evidence="2" type="ORF">MOV92_09390</name>
</gene>
<protein>
    <submittedName>
        <fullName evidence="2">VOC family protein</fullName>
    </submittedName>
</protein>
<evidence type="ECO:0000259" key="1">
    <source>
        <dbReference type="PROSITE" id="PS51819"/>
    </source>
</evidence>
<dbReference type="PANTHER" id="PTHR35006:SF2">
    <property type="entry name" value="GLYOXALASE FAMILY PROTEIN (AFU_ORTHOLOGUE AFUA_5G14830)"/>
    <property type="match status" value="1"/>
</dbReference>
<dbReference type="Pfam" id="PF00903">
    <property type="entry name" value="Glyoxalase"/>
    <property type="match status" value="1"/>
</dbReference>
<dbReference type="InterPro" id="IPR004360">
    <property type="entry name" value="Glyas_Fos-R_dOase_dom"/>
</dbReference>
<feature type="domain" description="VOC" evidence="1">
    <location>
        <begin position="1"/>
        <end position="125"/>
    </location>
</feature>
<name>A0ABY3XIH0_9GAMM</name>
<proteinExistence type="predicted"/>
<dbReference type="InterPro" id="IPR029068">
    <property type="entry name" value="Glyas_Bleomycin-R_OHBP_Dase"/>
</dbReference>
<evidence type="ECO:0000313" key="3">
    <source>
        <dbReference type="Proteomes" id="UP000829194"/>
    </source>
</evidence>
<evidence type="ECO:0000313" key="2">
    <source>
        <dbReference type="EMBL" id="UNP31430.1"/>
    </source>
</evidence>